<name>A0A381TZD8_9ZZZZ</name>
<reference evidence="1" key="1">
    <citation type="submission" date="2018-05" db="EMBL/GenBank/DDBJ databases">
        <authorList>
            <person name="Lanie J.A."/>
            <person name="Ng W.-L."/>
            <person name="Kazmierczak K.M."/>
            <person name="Andrzejewski T.M."/>
            <person name="Davidsen T.M."/>
            <person name="Wayne K.J."/>
            <person name="Tettelin H."/>
            <person name="Glass J.I."/>
            <person name="Rusch D."/>
            <person name="Podicherti R."/>
            <person name="Tsui H.-C.T."/>
            <person name="Winkler M.E."/>
        </authorList>
    </citation>
    <scope>NUCLEOTIDE SEQUENCE</scope>
</reference>
<sequence length="509" mass="60230">MVILVCFSCQSTSNKTDSKSQESKIITAKSEEKVVRKLKYNDHCLVYNPGDVTSLKFEKSKMYYPAPTTIDIITFNKYADSAYLFHFYLSFMEIYRDVFNNHQIKVMGNPKYLFLAAIENLSKGQYNKAYEQLTEYVEIEKNYESNPKKYFKLGCNEEDLDWLYSHKGHYTYAISNQLISIIKSFTGEKHNTDHLLSEFKETIINLDNSPNKIDIYENIIFSVNKFLSSLDIEQNKSINAPISSFRDFTWEKIDLINDSLIISHLNIFDDPYSYILSSQLELSLYKKLNHSQDIMNKLDIIQMDNEKLLDIELNPYSFCHYLELIQLYDINDYEVNYEEIRNKLISISLDWEYDDIISWVDTIENSIPKQQLFSNLEKMIARHKEGKIDSVDYYFLYNQLFDEEIFYSVHAENRSKHSSLLYPDSLKLAVIKEYNRYNSDYDCEEENQCKNIYPRILGYYYDIYEYHSDIIYHKFKKEIIHIGGKPKNPINEGAISLLYAMDDIIAIYN</sequence>
<dbReference type="AlphaFoldDB" id="A0A381TZD8"/>
<accession>A0A381TZD8</accession>
<gene>
    <name evidence="1" type="ORF">METZ01_LOCUS74204</name>
</gene>
<proteinExistence type="predicted"/>
<dbReference type="EMBL" id="UINC01005442">
    <property type="protein sequence ID" value="SVA21350.1"/>
    <property type="molecule type" value="Genomic_DNA"/>
</dbReference>
<organism evidence="1">
    <name type="scientific">marine metagenome</name>
    <dbReference type="NCBI Taxonomy" id="408172"/>
    <lineage>
        <taxon>unclassified sequences</taxon>
        <taxon>metagenomes</taxon>
        <taxon>ecological metagenomes</taxon>
    </lineage>
</organism>
<evidence type="ECO:0000313" key="1">
    <source>
        <dbReference type="EMBL" id="SVA21350.1"/>
    </source>
</evidence>
<protein>
    <submittedName>
        <fullName evidence="1">Uncharacterized protein</fullName>
    </submittedName>
</protein>